<dbReference type="PROSITE" id="PS51071">
    <property type="entry name" value="HTH_RPIR"/>
    <property type="match status" value="1"/>
</dbReference>
<dbReference type="GO" id="GO:0003700">
    <property type="term" value="F:DNA-binding transcription factor activity"/>
    <property type="evidence" value="ECO:0007669"/>
    <property type="project" value="InterPro"/>
</dbReference>
<gene>
    <name evidence="2" type="ORF">HNR32_001806</name>
</gene>
<dbReference type="AlphaFoldDB" id="A0A840UW50"/>
<dbReference type="SUPFAM" id="SSF46689">
    <property type="entry name" value="Homeodomain-like"/>
    <property type="match status" value="1"/>
</dbReference>
<organism evidence="2 3">
    <name type="scientific">Pectinatus brassicae</name>
    <dbReference type="NCBI Taxonomy" id="862415"/>
    <lineage>
        <taxon>Bacteria</taxon>
        <taxon>Bacillati</taxon>
        <taxon>Bacillota</taxon>
        <taxon>Negativicutes</taxon>
        <taxon>Selenomonadales</taxon>
        <taxon>Selenomonadaceae</taxon>
        <taxon>Pectinatus</taxon>
    </lineage>
</organism>
<dbReference type="RefSeq" id="WP_183861782.1">
    <property type="nucleotide sequence ID" value="NZ_JACHFH010000021.1"/>
</dbReference>
<dbReference type="InterPro" id="IPR046348">
    <property type="entry name" value="SIS_dom_sf"/>
</dbReference>
<dbReference type="Gene3D" id="3.40.50.10490">
    <property type="entry name" value="Glucose-6-phosphate isomerase like protein, domain 1"/>
    <property type="match status" value="1"/>
</dbReference>
<dbReference type="Pfam" id="PF01418">
    <property type="entry name" value="HTH_6"/>
    <property type="match status" value="1"/>
</dbReference>
<dbReference type="SUPFAM" id="SSF53697">
    <property type="entry name" value="SIS domain"/>
    <property type="match status" value="1"/>
</dbReference>
<comment type="caution">
    <text evidence="2">The sequence shown here is derived from an EMBL/GenBank/DDBJ whole genome shotgun (WGS) entry which is preliminary data.</text>
</comment>
<name>A0A840UW50_9FIRM</name>
<dbReference type="InterPro" id="IPR000281">
    <property type="entry name" value="HTH_RpiR"/>
</dbReference>
<protein>
    <submittedName>
        <fullName evidence="2">DNA-binding MurR/RpiR family transcriptional regulator</fullName>
    </submittedName>
</protein>
<reference evidence="2 3" key="1">
    <citation type="submission" date="2020-08" db="EMBL/GenBank/DDBJ databases">
        <title>Genomic Encyclopedia of Type Strains, Phase IV (KMG-IV): sequencing the most valuable type-strain genomes for metagenomic binning, comparative biology and taxonomic classification.</title>
        <authorList>
            <person name="Goeker M."/>
        </authorList>
    </citation>
    <scope>NUCLEOTIDE SEQUENCE [LARGE SCALE GENOMIC DNA]</scope>
    <source>
        <strain evidence="2 3">DSM 24661</strain>
    </source>
</reference>
<dbReference type="Proteomes" id="UP000559117">
    <property type="component" value="Unassembled WGS sequence"/>
</dbReference>
<dbReference type="EMBL" id="JACHFH010000021">
    <property type="protein sequence ID" value="MBB5336655.1"/>
    <property type="molecule type" value="Genomic_DNA"/>
</dbReference>
<dbReference type="Gene3D" id="1.10.10.10">
    <property type="entry name" value="Winged helix-like DNA-binding domain superfamily/Winged helix DNA-binding domain"/>
    <property type="match status" value="1"/>
</dbReference>
<sequence length="286" mass="32750">MGKNIETFEQLTIMLKYVADSSPTYKKIAIYINDNYLQIVFMTTNELAEQVGVSQGSISRFFMALGYRGYNDFLQNLQNIVSKELTAPKRLQFSEEHSIKGKYMHSIFDNELANMEKLGTIIETPAYQQLVNIIADNKPLILLSARMSATIVPYISYILHKMRNDVSSYTPASPQWDTIELLNPEKVNIITVMFPRYPRLLVEKAQRLHKKGFNIYGITDSEFSPLIECSKQAVCVPLTVSSIFDIYSTPMIFLNILLRDAAQKLPAISERMEAVERAELENNVYY</sequence>
<dbReference type="InterPro" id="IPR009057">
    <property type="entry name" value="Homeodomain-like_sf"/>
</dbReference>
<dbReference type="GO" id="GO:1901135">
    <property type="term" value="P:carbohydrate derivative metabolic process"/>
    <property type="evidence" value="ECO:0007669"/>
    <property type="project" value="InterPro"/>
</dbReference>
<accession>A0A840UW50</accession>
<evidence type="ECO:0000313" key="3">
    <source>
        <dbReference type="Proteomes" id="UP000559117"/>
    </source>
</evidence>
<evidence type="ECO:0000259" key="1">
    <source>
        <dbReference type="PROSITE" id="PS51071"/>
    </source>
</evidence>
<dbReference type="InterPro" id="IPR036388">
    <property type="entry name" value="WH-like_DNA-bd_sf"/>
</dbReference>
<dbReference type="GO" id="GO:0097367">
    <property type="term" value="F:carbohydrate derivative binding"/>
    <property type="evidence" value="ECO:0007669"/>
    <property type="project" value="InterPro"/>
</dbReference>
<proteinExistence type="predicted"/>
<feature type="domain" description="HTH rpiR-type" evidence="1">
    <location>
        <begin position="8"/>
        <end position="84"/>
    </location>
</feature>
<dbReference type="Pfam" id="PF01380">
    <property type="entry name" value="SIS"/>
    <property type="match status" value="1"/>
</dbReference>
<keyword evidence="3" id="KW-1185">Reference proteome</keyword>
<dbReference type="PANTHER" id="PTHR30514:SF18">
    <property type="entry name" value="RPIR-FAMILY TRANSCRIPTIONAL REGULATOR"/>
    <property type="match status" value="1"/>
</dbReference>
<dbReference type="GO" id="GO:0003677">
    <property type="term" value="F:DNA binding"/>
    <property type="evidence" value="ECO:0007669"/>
    <property type="project" value="UniProtKB-KW"/>
</dbReference>
<dbReference type="PANTHER" id="PTHR30514">
    <property type="entry name" value="GLUCOKINASE"/>
    <property type="match status" value="1"/>
</dbReference>
<dbReference type="InterPro" id="IPR047640">
    <property type="entry name" value="RpiR-like"/>
</dbReference>
<evidence type="ECO:0000313" key="2">
    <source>
        <dbReference type="EMBL" id="MBB5336655.1"/>
    </source>
</evidence>
<keyword evidence="2" id="KW-0238">DNA-binding</keyword>
<dbReference type="InterPro" id="IPR001347">
    <property type="entry name" value="SIS_dom"/>
</dbReference>